<proteinExistence type="predicted"/>
<protein>
    <submittedName>
        <fullName evidence="1">Uncharacterized protein</fullName>
    </submittedName>
</protein>
<dbReference type="Proteomes" id="UP000798662">
    <property type="component" value="Chromosome 1"/>
</dbReference>
<name>A0ACC3BIL7_PYRYE</name>
<gene>
    <name evidence="1" type="ORF">I4F81_000385</name>
</gene>
<comment type="caution">
    <text evidence="1">The sequence shown here is derived from an EMBL/GenBank/DDBJ whole genome shotgun (WGS) entry which is preliminary data.</text>
</comment>
<sequence length="245" mass="22898">MGGVGAGVGGGWGGGTRRGGLGSAAASGGSGGSGGGGGAGWKFATPQALLTPPGVCFTSVVVAGGGVAALRPGALVPAASSANRGATAPPLGRPRVGGCAGGVRMALLSAPDVRGVRAAEEVRGAIESAAAPALSPAGADPAEAPAATNNPAANAGAPDTACMRGLLGRWDAAAAAWRHAGGSAAAAAAAAAALRLDDGAAWAARGCRGVRRCATEQPLEVDVEELARVALGLARQVAGCDGGGG</sequence>
<keyword evidence="2" id="KW-1185">Reference proteome</keyword>
<reference evidence="1" key="1">
    <citation type="submission" date="2019-11" db="EMBL/GenBank/DDBJ databases">
        <title>Nori genome reveals adaptations in red seaweeds to the harsh intertidal environment.</title>
        <authorList>
            <person name="Wang D."/>
            <person name="Mao Y."/>
        </authorList>
    </citation>
    <scope>NUCLEOTIDE SEQUENCE</scope>
    <source>
        <tissue evidence="1">Gametophyte</tissue>
    </source>
</reference>
<dbReference type="EMBL" id="CM020618">
    <property type="protein sequence ID" value="KAK1857770.1"/>
    <property type="molecule type" value="Genomic_DNA"/>
</dbReference>
<evidence type="ECO:0000313" key="1">
    <source>
        <dbReference type="EMBL" id="KAK1857770.1"/>
    </source>
</evidence>
<organism evidence="1 2">
    <name type="scientific">Pyropia yezoensis</name>
    <name type="common">Susabi-nori</name>
    <name type="synonym">Porphyra yezoensis</name>
    <dbReference type="NCBI Taxonomy" id="2788"/>
    <lineage>
        <taxon>Eukaryota</taxon>
        <taxon>Rhodophyta</taxon>
        <taxon>Bangiophyceae</taxon>
        <taxon>Bangiales</taxon>
        <taxon>Bangiaceae</taxon>
        <taxon>Pyropia</taxon>
    </lineage>
</organism>
<accession>A0ACC3BIL7</accession>
<evidence type="ECO:0000313" key="2">
    <source>
        <dbReference type="Proteomes" id="UP000798662"/>
    </source>
</evidence>